<dbReference type="SUPFAM" id="SSF52047">
    <property type="entry name" value="RNI-like"/>
    <property type="match status" value="1"/>
</dbReference>
<feature type="transmembrane region" description="Helical" evidence="1">
    <location>
        <begin position="17"/>
        <end position="36"/>
    </location>
</feature>
<proteinExistence type="predicted"/>
<dbReference type="PANTHER" id="PTHR13318:SF190">
    <property type="entry name" value="PARTNER OF PAIRED, ISOFORM B"/>
    <property type="match status" value="1"/>
</dbReference>
<dbReference type="GO" id="GO:0019005">
    <property type="term" value="C:SCF ubiquitin ligase complex"/>
    <property type="evidence" value="ECO:0007669"/>
    <property type="project" value="TreeGrafter"/>
</dbReference>
<name>A0A5C6BP73_9PLAN</name>
<dbReference type="Gene3D" id="3.80.10.10">
    <property type="entry name" value="Ribonuclease Inhibitor"/>
    <property type="match status" value="1"/>
</dbReference>
<dbReference type="PANTHER" id="PTHR13318">
    <property type="entry name" value="PARTNER OF PAIRED, ISOFORM B-RELATED"/>
    <property type="match status" value="1"/>
</dbReference>
<sequence>MADAATQLPKTKRRARWPYLLAVVALLAVISVKWLVPIALEQRAIAVIRAECPDVDVDVPEFMPDGRKGPSRVGWMHLIHTRRRQRTLVKTDFLGPTELQRRMEHGLLWVVSIDGPAEYLRPAASQLHRLQSVERIKLDDATDEDLVYLGQLSELEDLNVAYSDSITDAGLVQLGGLSQLKTLSLQRTGITDAGLKHLLTLDNLEDLDLSETKVTFDGVRVLRACGNLRRLGLGGVKLTDAQFDELQQDLPGCEVTRYWSTFHR</sequence>
<organism evidence="2 3">
    <name type="scientific">Symmachiella macrocystis</name>
    <dbReference type="NCBI Taxonomy" id="2527985"/>
    <lineage>
        <taxon>Bacteria</taxon>
        <taxon>Pseudomonadati</taxon>
        <taxon>Planctomycetota</taxon>
        <taxon>Planctomycetia</taxon>
        <taxon>Planctomycetales</taxon>
        <taxon>Planctomycetaceae</taxon>
        <taxon>Symmachiella</taxon>
    </lineage>
</organism>
<gene>
    <name evidence="2" type="ORF">CA54_24020</name>
</gene>
<dbReference type="AlphaFoldDB" id="A0A5C6BP73"/>
<dbReference type="Proteomes" id="UP000320735">
    <property type="component" value="Unassembled WGS sequence"/>
</dbReference>
<reference evidence="2 3" key="1">
    <citation type="submission" date="2019-02" db="EMBL/GenBank/DDBJ databases">
        <title>Deep-cultivation of Planctomycetes and their phenomic and genomic characterization uncovers novel biology.</title>
        <authorList>
            <person name="Wiegand S."/>
            <person name="Jogler M."/>
            <person name="Boedeker C."/>
            <person name="Pinto D."/>
            <person name="Vollmers J."/>
            <person name="Rivas-Marin E."/>
            <person name="Kohn T."/>
            <person name="Peeters S.H."/>
            <person name="Heuer A."/>
            <person name="Rast P."/>
            <person name="Oberbeckmann S."/>
            <person name="Bunk B."/>
            <person name="Jeske O."/>
            <person name="Meyerdierks A."/>
            <person name="Storesund J.E."/>
            <person name="Kallscheuer N."/>
            <person name="Luecker S."/>
            <person name="Lage O.M."/>
            <person name="Pohl T."/>
            <person name="Merkel B.J."/>
            <person name="Hornburger P."/>
            <person name="Mueller R.-W."/>
            <person name="Bruemmer F."/>
            <person name="Labrenz M."/>
            <person name="Spormann A.M."/>
            <person name="Op Den Camp H."/>
            <person name="Overmann J."/>
            <person name="Amann R."/>
            <person name="Jetten M.S.M."/>
            <person name="Mascher T."/>
            <person name="Medema M.H."/>
            <person name="Devos D.P."/>
            <person name="Kaster A.-K."/>
            <person name="Ovreas L."/>
            <person name="Rohde M."/>
            <person name="Galperin M.Y."/>
            <person name="Jogler C."/>
        </authorList>
    </citation>
    <scope>NUCLEOTIDE SEQUENCE [LARGE SCALE GENOMIC DNA]</scope>
    <source>
        <strain evidence="2 3">CA54</strain>
    </source>
</reference>
<dbReference type="OrthoDB" id="272105at2"/>
<accession>A0A5C6BP73</accession>
<dbReference type="EMBL" id="SJPP01000001">
    <property type="protein sequence ID" value="TWU13567.1"/>
    <property type="molecule type" value="Genomic_DNA"/>
</dbReference>
<keyword evidence="1" id="KW-0472">Membrane</keyword>
<dbReference type="GO" id="GO:0031146">
    <property type="term" value="P:SCF-dependent proteasomal ubiquitin-dependent protein catabolic process"/>
    <property type="evidence" value="ECO:0007669"/>
    <property type="project" value="TreeGrafter"/>
</dbReference>
<evidence type="ECO:0000313" key="3">
    <source>
        <dbReference type="Proteomes" id="UP000320735"/>
    </source>
</evidence>
<keyword evidence="1" id="KW-1133">Transmembrane helix</keyword>
<keyword evidence="1" id="KW-0812">Transmembrane</keyword>
<dbReference type="InterPro" id="IPR032675">
    <property type="entry name" value="LRR_dom_sf"/>
</dbReference>
<keyword evidence="3" id="KW-1185">Reference proteome</keyword>
<comment type="caution">
    <text evidence="2">The sequence shown here is derived from an EMBL/GenBank/DDBJ whole genome shotgun (WGS) entry which is preliminary data.</text>
</comment>
<protein>
    <submittedName>
        <fullName evidence="2">Leucine Rich repeats (2 copies)</fullName>
    </submittedName>
</protein>
<dbReference type="RefSeq" id="WP_146370873.1">
    <property type="nucleotide sequence ID" value="NZ_SJPP01000001.1"/>
</dbReference>
<evidence type="ECO:0000256" key="1">
    <source>
        <dbReference type="SAM" id="Phobius"/>
    </source>
</evidence>
<evidence type="ECO:0000313" key="2">
    <source>
        <dbReference type="EMBL" id="TWU13567.1"/>
    </source>
</evidence>